<keyword evidence="2" id="KW-1003">Cell membrane</keyword>
<reference evidence="10 11" key="1">
    <citation type="submission" date="2019-07" db="EMBL/GenBank/DDBJ databases">
        <authorList>
            <person name="Huq M.A."/>
        </authorList>
    </citation>
    <scope>NUCLEOTIDE SEQUENCE [LARGE SCALE GENOMIC DNA]</scope>
    <source>
        <strain evidence="10 11">MAH-3</strain>
    </source>
</reference>
<feature type="transmembrane region" description="Helical" evidence="8">
    <location>
        <begin position="107"/>
        <end position="125"/>
    </location>
</feature>
<dbReference type="RefSeq" id="WP_144332476.1">
    <property type="nucleotide sequence ID" value="NZ_VLPL01000003.1"/>
</dbReference>
<feature type="transmembrane region" description="Helical" evidence="8">
    <location>
        <begin position="339"/>
        <end position="356"/>
    </location>
</feature>
<keyword evidence="4" id="KW-0808">Transferase</keyword>
<feature type="transmembrane region" description="Helical" evidence="8">
    <location>
        <begin position="12"/>
        <end position="34"/>
    </location>
</feature>
<dbReference type="Proteomes" id="UP000316008">
    <property type="component" value="Unassembled WGS sequence"/>
</dbReference>
<keyword evidence="7 8" id="KW-0472">Membrane</keyword>
<feature type="transmembrane region" description="Helical" evidence="8">
    <location>
        <begin position="202"/>
        <end position="222"/>
    </location>
</feature>
<dbReference type="PANTHER" id="PTHR33908:SF11">
    <property type="entry name" value="MEMBRANE PROTEIN"/>
    <property type="match status" value="1"/>
</dbReference>
<comment type="subcellular location">
    <subcellularLocation>
        <location evidence="1">Cell membrane</location>
        <topology evidence="1">Multi-pass membrane protein</topology>
    </subcellularLocation>
</comment>
<keyword evidence="5 8" id="KW-0812">Transmembrane</keyword>
<dbReference type="OrthoDB" id="1467253at2"/>
<dbReference type="PANTHER" id="PTHR33908">
    <property type="entry name" value="MANNOSYLTRANSFERASE YKCB-RELATED"/>
    <property type="match status" value="1"/>
</dbReference>
<evidence type="ECO:0000259" key="9">
    <source>
        <dbReference type="Pfam" id="PF13231"/>
    </source>
</evidence>
<dbReference type="Pfam" id="PF13231">
    <property type="entry name" value="PMT_2"/>
    <property type="match status" value="1"/>
</dbReference>
<evidence type="ECO:0000313" key="11">
    <source>
        <dbReference type="Proteomes" id="UP000316008"/>
    </source>
</evidence>
<keyword evidence="6 8" id="KW-1133">Transmembrane helix</keyword>
<evidence type="ECO:0000256" key="6">
    <source>
        <dbReference type="ARBA" id="ARBA00022989"/>
    </source>
</evidence>
<feature type="transmembrane region" description="Helical" evidence="8">
    <location>
        <begin position="253"/>
        <end position="273"/>
    </location>
</feature>
<dbReference type="GO" id="GO:0016763">
    <property type="term" value="F:pentosyltransferase activity"/>
    <property type="evidence" value="ECO:0007669"/>
    <property type="project" value="TreeGrafter"/>
</dbReference>
<gene>
    <name evidence="10" type="ORF">FO442_07120</name>
</gene>
<evidence type="ECO:0000256" key="4">
    <source>
        <dbReference type="ARBA" id="ARBA00022679"/>
    </source>
</evidence>
<sequence length="478" mass="56009">MITRSNYTRYYLPLFFILLGLVLKGLFLGSNSLGGDEPFSVYHSQQSLSNLFSIFQQENNPPLHFLLLHYWIKYFGISEISVRIPSLIFSSFTVLFVYRIGLRFFNLRVAVIASIIFTFSTYQVIFAHEARAYALMGFLTAVSMFHYLEIIHSKNRNFRNFFWFFLANTLLIYTHFFGFFILFIQFFFILFQPRLLKDYYKFLLLFSGVMLVTYSPYMWLILSRFSSAAGGTWVSPPSGISELYEMLRAFSNAPVTAVFTIMTMVAGFVLLILKRRKNPARMATRLIFCWFYLPFLFMFVISFRIPMFLDRYLMFLSIGFPLMVAVSADFVIHHPKFRLLIPGLICLLFLVTVKPNKTNKREVRETVQLVKQLEGNNTLVLVAPVHFSLNFIYYYDRHLFQFPDTELIQKKLNERSVYCINGLEGLDYKSRKHIVLVDAASNFSAPGNNILNTLNATFNQTNKHHLEEIFDIYEFEHK</sequence>
<dbReference type="EMBL" id="VLPL01000003">
    <property type="protein sequence ID" value="TSJ45520.1"/>
    <property type="molecule type" value="Genomic_DNA"/>
</dbReference>
<feature type="domain" description="Glycosyltransferase RgtA/B/C/D-like" evidence="9">
    <location>
        <begin position="60"/>
        <end position="216"/>
    </location>
</feature>
<dbReference type="GO" id="GO:0005886">
    <property type="term" value="C:plasma membrane"/>
    <property type="evidence" value="ECO:0007669"/>
    <property type="project" value="UniProtKB-SubCell"/>
</dbReference>
<name>A0A556N005_9FLAO</name>
<evidence type="ECO:0000256" key="5">
    <source>
        <dbReference type="ARBA" id="ARBA00022692"/>
    </source>
</evidence>
<dbReference type="InterPro" id="IPR050297">
    <property type="entry name" value="LipidA_mod_glycosyltrf_83"/>
</dbReference>
<keyword evidence="3" id="KW-0328">Glycosyltransferase</keyword>
<feature type="transmembrane region" description="Helical" evidence="8">
    <location>
        <begin position="376"/>
        <end position="395"/>
    </location>
</feature>
<evidence type="ECO:0000256" key="7">
    <source>
        <dbReference type="ARBA" id="ARBA00023136"/>
    </source>
</evidence>
<keyword evidence="11" id="KW-1185">Reference proteome</keyword>
<feature type="transmembrane region" description="Helical" evidence="8">
    <location>
        <begin position="285"/>
        <end position="306"/>
    </location>
</feature>
<evidence type="ECO:0000256" key="2">
    <source>
        <dbReference type="ARBA" id="ARBA00022475"/>
    </source>
</evidence>
<accession>A0A556N005</accession>
<proteinExistence type="predicted"/>
<organism evidence="10 11">
    <name type="scientific">Fluviicola chungangensis</name>
    <dbReference type="NCBI Taxonomy" id="2597671"/>
    <lineage>
        <taxon>Bacteria</taxon>
        <taxon>Pseudomonadati</taxon>
        <taxon>Bacteroidota</taxon>
        <taxon>Flavobacteriia</taxon>
        <taxon>Flavobacteriales</taxon>
        <taxon>Crocinitomicaceae</taxon>
        <taxon>Fluviicola</taxon>
    </lineage>
</organism>
<evidence type="ECO:0000313" key="10">
    <source>
        <dbReference type="EMBL" id="TSJ45520.1"/>
    </source>
</evidence>
<protein>
    <recommendedName>
        <fullName evidence="9">Glycosyltransferase RgtA/B/C/D-like domain-containing protein</fullName>
    </recommendedName>
</protein>
<comment type="caution">
    <text evidence="10">The sequence shown here is derived from an EMBL/GenBank/DDBJ whole genome shotgun (WGS) entry which is preliminary data.</text>
</comment>
<dbReference type="InterPro" id="IPR038731">
    <property type="entry name" value="RgtA/B/C-like"/>
</dbReference>
<evidence type="ECO:0000256" key="3">
    <source>
        <dbReference type="ARBA" id="ARBA00022676"/>
    </source>
</evidence>
<dbReference type="GO" id="GO:0009103">
    <property type="term" value="P:lipopolysaccharide biosynthetic process"/>
    <property type="evidence" value="ECO:0007669"/>
    <property type="project" value="UniProtKB-ARBA"/>
</dbReference>
<feature type="transmembrane region" description="Helical" evidence="8">
    <location>
        <begin position="84"/>
        <end position="101"/>
    </location>
</feature>
<dbReference type="AlphaFoldDB" id="A0A556N005"/>
<evidence type="ECO:0000256" key="1">
    <source>
        <dbReference type="ARBA" id="ARBA00004651"/>
    </source>
</evidence>
<evidence type="ECO:0000256" key="8">
    <source>
        <dbReference type="SAM" id="Phobius"/>
    </source>
</evidence>
<feature type="transmembrane region" description="Helical" evidence="8">
    <location>
        <begin position="162"/>
        <end position="190"/>
    </location>
</feature>